<dbReference type="Gene3D" id="3.40.50.1000">
    <property type="entry name" value="HAD superfamily/HAD-like"/>
    <property type="match status" value="1"/>
</dbReference>
<accession>A0A0H4T5E9</accession>
<dbReference type="GO" id="GO:0006281">
    <property type="term" value="P:DNA repair"/>
    <property type="evidence" value="ECO:0007669"/>
    <property type="project" value="TreeGrafter"/>
</dbReference>
<dbReference type="InterPro" id="IPR050155">
    <property type="entry name" value="HAD-like_hydrolase_sf"/>
</dbReference>
<dbReference type="InterPro" id="IPR023214">
    <property type="entry name" value="HAD_sf"/>
</dbReference>
<dbReference type="InterPro" id="IPR006439">
    <property type="entry name" value="HAD-SF_hydro_IA"/>
</dbReference>
<dbReference type="GO" id="GO:0005829">
    <property type="term" value="C:cytosol"/>
    <property type="evidence" value="ECO:0007669"/>
    <property type="project" value="TreeGrafter"/>
</dbReference>
<dbReference type="InterPro" id="IPR036412">
    <property type="entry name" value="HAD-like_sf"/>
</dbReference>
<dbReference type="GO" id="GO:0008967">
    <property type="term" value="F:phosphoglycolate phosphatase activity"/>
    <property type="evidence" value="ECO:0007669"/>
    <property type="project" value="TreeGrafter"/>
</dbReference>
<dbReference type="SUPFAM" id="SSF56784">
    <property type="entry name" value="HAD-like"/>
    <property type="match status" value="1"/>
</dbReference>
<protein>
    <submittedName>
        <fullName evidence="1">HAD-superfamily hydrolase</fullName>
    </submittedName>
</protein>
<dbReference type="InterPro" id="IPR041492">
    <property type="entry name" value="HAD_2"/>
</dbReference>
<dbReference type="Pfam" id="PF13419">
    <property type="entry name" value="HAD_2"/>
    <property type="match status" value="1"/>
</dbReference>
<reference evidence="1" key="1">
    <citation type="journal article" date="2015" name="ISME J.">
        <title>Aquifer environment selects for microbial species cohorts in sediment and groundwater.</title>
        <authorList>
            <person name="Hug L.A."/>
            <person name="Thomas B.C."/>
            <person name="Brown C.T."/>
            <person name="Frischkorn K.R."/>
            <person name="Williams K.H."/>
            <person name="Tringe S.G."/>
            <person name="Banfield J.F."/>
        </authorList>
    </citation>
    <scope>NUCLEOTIDE SEQUENCE</scope>
</reference>
<proteinExistence type="predicted"/>
<dbReference type="NCBIfam" id="TIGR01549">
    <property type="entry name" value="HAD-SF-IA-v1"/>
    <property type="match status" value="1"/>
</dbReference>
<name>A0A0H4T5E9_9BACT</name>
<evidence type="ECO:0000313" key="1">
    <source>
        <dbReference type="EMBL" id="AKQ02921.1"/>
    </source>
</evidence>
<dbReference type="EMBL" id="KT007005">
    <property type="protein sequence ID" value="AKQ02921.1"/>
    <property type="molecule type" value="Genomic_DNA"/>
</dbReference>
<organism evidence="1">
    <name type="scientific">uncultured Microgenomates bacterium Rifle_16ft_4_minimus_37836</name>
    <dbReference type="NCBI Taxonomy" id="1665115"/>
    <lineage>
        <taxon>Bacteria</taxon>
        <taxon>Candidatus Microgenomatota</taxon>
        <taxon>environmental samples</taxon>
    </lineage>
</organism>
<dbReference type="PANTHER" id="PTHR43434">
    <property type="entry name" value="PHOSPHOGLYCOLATE PHOSPHATASE"/>
    <property type="match status" value="1"/>
</dbReference>
<keyword evidence="1" id="KW-0378">Hydrolase</keyword>
<sequence>MPFKGIKDVLKILSRRYNLGILTTNQTRIVEKFVNKHKFNFFSFVHSEKVVFGTDKCLRKVIAQHGLNSEETYYIGDETRDIEAAKRQRVKTIAVTWGAESKNLLRKANPDIIISEPKELLSL</sequence>
<dbReference type="PANTHER" id="PTHR43434:SF13">
    <property type="entry name" value="PHOSPHOGLYCOLATE PHOSPHATASE"/>
    <property type="match status" value="1"/>
</dbReference>
<dbReference type="AlphaFoldDB" id="A0A0H4T5E9"/>